<dbReference type="STRING" id="1195763.ABT56_17520"/>
<dbReference type="EMBL" id="LDOT01000026">
    <property type="protein sequence ID" value="KLV03773.1"/>
    <property type="molecule type" value="Genomic_DNA"/>
</dbReference>
<evidence type="ECO:0000256" key="2">
    <source>
        <dbReference type="ARBA" id="ARBA00022618"/>
    </source>
</evidence>
<keyword evidence="3 5" id="KW-0717">Septation</keyword>
<dbReference type="InterPro" id="IPR009809">
    <property type="entry name" value="ZapC"/>
</dbReference>
<dbReference type="RefSeq" id="WP_047880200.1">
    <property type="nucleotide sequence ID" value="NZ_LDOT01000026.1"/>
</dbReference>
<sequence length="182" mass="20317">MLKPNNSWMWYYDQKVDALMLDLGDEMVFRVSIPTKHLIPCAFAKSVFTVDDATTYQTYLEGINQLDLSPPRKAELALTAVAASRFHKPMMPKSWFFESSNANCVPQTGDVVTLTTKDGKGNFLIIENSGCASLCMLASVEGLTLTTSKEMAFCELIKVMNDRMSEYEVYIEQPVVSFALVG</sequence>
<evidence type="ECO:0000256" key="1">
    <source>
        <dbReference type="ARBA" id="ARBA00022490"/>
    </source>
</evidence>
<evidence type="ECO:0000313" key="10">
    <source>
        <dbReference type="Proteomes" id="UP000036097"/>
    </source>
</evidence>
<dbReference type="Pfam" id="PF21083">
    <property type="entry name" value="ZapC_N"/>
    <property type="match status" value="1"/>
</dbReference>
<keyword evidence="2 5" id="KW-0132">Cell division</keyword>
<comment type="similarity">
    <text evidence="5 6">Belongs to the ZapC family.</text>
</comment>
<dbReference type="InterPro" id="IPR048372">
    <property type="entry name" value="ZapC_C"/>
</dbReference>
<dbReference type="PATRIC" id="fig|1195763.3.peg.3736"/>
<dbReference type="InterPro" id="IPR048373">
    <property type="entry name" value="ZapC_N"/>
</dbReference>
<keyword evidence="10" id="KW-1185">Reference proteome</keyword>
<comment type="function">
    <text evidence="5 6">Contributes to the efficiency of the cell division process by stabilizing the polymeric form of the cell division protein FtsZ. Acts by promoting interactions between FtsZ protofilaments and suppressing the GTPase activity of FtsZ.</text>
</comment>
<comment type="subunit">
    <text evidence="5">Interacts directly with FtsZ.</text>
</comment>
<dbReference type="GO" id="GO:0005737">
    <property type="term" value="C:cytoplasm"/>
    <property type="evidence" value="ECO:0007669"/>
    <property type="project" value="UniProtKB-SubCell"/>
</dbReference>
<dbReference type="Proteomes" id="UP000036097">
    <property type="component" value="Unassembled WGS sequence"/>
</dbReference>
<evidence type="ECO:0000259" key="7">
    <source>
        <dbReference type="Pfam" id="PF07126"/>
    </source>
</evidence>
<dbReference type="GO" id="GO:0043093">
    <property type="term" value="P:FtsZ-dependent cytokinesis"/>
    <property type="evidence" value="ECO:0007669"/>
    <property type="project" value="UniProtKB-UniRule"/>
</dbReference>
<keyword evidence="4 5" id="KW-0131">Cell cycle</keyword>
<protein>
    <recommendedName>
        <fullName evidence="5 6">Cell division protein ZapC</fullName>
    </recommendedName>
</protein>
<evidence type="ECO:0000256" key="3">
    <source>
        <dbReference type="ARBA" id="ARBA00023210"/>
    </source>
</evidence>
<reference evidence="9 10" key="1">
    <citation type="submission" date="2015-05" db="EMBL/GenBank/DDBJ databases">
        <title>Photobacterium galathea sp. nov.</title>
        <authorList>
            <person name="Machado H."/>
            <person name="Gram L."/>
        </authorList>
    </citation>
    <scope>NUCLEOTIDE SEQUENCE [LARGE SCALE GENOMIC DNA]</scope>
    <source>
        <strain evidence="9 10">CGMCC 1.12159</strain>
    </source>
</reference>
<comment type="caution">
    <text evidence="9">The sequence shown here is derived from an EMBL/GenBank/DDBJ whole genome shotgun (WGS) entry which is preliminary data.</text>
</comment>
<dbReference type="PIRSF" id="PIRSF010252">
    <property type="entry name" value="ZapC"/>
    <property type="match status" value="1"/>
</dbReference>
<comment type="subcellular location">
    <subcellularLocation>
        <location evidence="5 6">Cytoplasm</location>
    </subcellularLocation>
</comment>
<evidence type="ECO:0000259" key="8">
    <source>
        <dbReference type="Pfam" id="PF21083"/>
    </source>
</evidence>
<dbReference type="OrthoDB" id="5765005at2"/>
<dbReference type="GO" id="GO:0000917">
    <property type="term" value="P:division septum assembly"/>
    <property type="evidence" value="ECO:0007669"/>
    <property type="project" value="UniProtKB-KW"/>
</dbReference>
<feature type="domain" description="Cell-division protein ZapC N-terminal" evidence="8">
    <location>
        <begin position="1"/>
        <end position="88"/>
    </location>
</feature>
<dbReference type="AlphaFoldDB" id="A0A0J1GVN9"/>
<name>A0A0J1GVN9_9GAMM</name>
<evidence type="ECO:0000256" key="5">
    <source>
        <dbReference type="HAMAP-Rule" id="MF_00906"/>
    </source>
</evidence>
<evidence type="ECO:0000313" key="9">
    <source>
        <dbReference type="EMBL" id="KLV03773.1"/>
    </source>
</evidence>
<dbReference type="Pfam" id="PF07126">
    <property type="entry name" value="ZapC_C"/>
    <property type="match status" value="1"/>
</dbReference>
<proteinExistence type="inferred from homology"/>
<evidence type="ECO:0000256" key="6">
    <source>
        <dbReference type="PIRNR" id="PIRNR010252"/>
    </source>
</evidence>
<feature type="domain" description="Cell-division protein ZapC C-terminal" evidence="7">
    <location>
        <begin position="89"/>
        <end position="168"/>
    </location>
</feature>
<accession>A0A0J1GVN9</accession>
<keyword evidence="1 5" id="KW-0963">Cytoplasm</keyword>
<dbReference type="HAMAP" id="MF_00906">
    <property type="entry name" value="ZapC"/>
    <property type="match status" value="1"/>
</dbReference>
<evidence type="ECO:0000256" key="4">
    <source>
        <dbReference type="ARBA" id="ARBA00023306"/>
    </source>
</evidence>
<organism evidence="9 10">
    <name type="scientific">Photobacterium aquae</name>
    <dbReference type="NCBI Taxonomy" id="1195763"/>
    <lineage>
        <taxon>Bacteria</taxon>
        <taxon>Pseudomonadati</taxon>
        <taxon>Pseudomonadota</taxon>
        <taxon>Gammaproteobacteria</taxon>
        <taxon>Vibrionales</taxon>
        <taxon>Vibrionaceae</taxon>
        <taxon>Photobacterium</taxon>
    </lineage>
</organism>
<gene>
    <name evidence="5" type="primary">zapC</name>
    <name evidence="9" type="ORF">ABT56_17520</name>
</gene>